<dbReference type="Pfam" id="PF03466">
    <property type="entry name" value="LysR_substrate"/>
    <property type="match status" value="1"/>
</dbReference>
<dbReference type="InterPro" id="IPR000847">
    <property type="entry name" value="LysR_HTH_N"/>
</dbReference>
<comment type="similarity">
    <text evidence="1">Belongs to the LysR transcriptional regulatory family.</text>
</comment>
<sequence>MAINELRSITTFIKAAELGSLRKAALALGISPQAASKALAQLEAHLDARLFHRTTRVMSLTDAGQRLFEDVHPSLLGMQRALQTARSAKDEFAGPLRITGPRTTFQPILWRLVEEFCDLHPGIQPDVLLEDRIGNWVEDRVDVGFRLGPSPHEGVIARRLFPVQLPICGAPSYFQRHGVPLTLGDLAAHRCSAYRHPSTGKVLPWRVRIDDEPADQPVVPAICSNDELFELQAVLAGRVLGQLAGVTAAPYIRSGQLVPVLVEHMPNYASYFVYYGSRSSQPARARAFIDLALQRLGETCEYVLGPKDLRGNPPSKRSAKKV</sequence>
<dbReference type="InterPro" id="IPR036390">
    <property type="entry name" value="WH_DNA-bd_sf"/>
</dbReference>
<dbReference type="PROSITE" id="PS50931">
    <property type="entry name" value="HTH_LYSR"/>
    <property type="match status" value="1"/>
</dbReference>
<evidence type="ECO:0000313" key="6">
    <source>
        <dbReference type="EMBL" id="AIJ48612.1"/>
    </source>
</evidence>
<dbReference type="SUPFAM" id="SSF53850">
    <property type="entry name" value="Periplasmic binding protein-like II"/>
    <property type="match status" value="1"/>
</dbReference>
<organism evidence="6 7">
    <name type="scientific">Comamonas testosteroni TK102</name>
    <dbReference type="NCBI Taxonomy" id="1392005"/>
    <lineage>
        <taxon>Bacteria</taxon>
        <taxon>Pseudomonadati</taxon>
        <taxon>Pseudomonadota</taxon>
        <taxon>Betaproteobacteria</taxon>
        <taxon>Burkholderiales</taxon>
        <taxon>Comamonadaceae</taxon>
        <taxon>Comamonas</taxon>
    </lineage>
</organism>
<proteinExistence type="inferred from homology"/>
<dbReference type="Gene3D" id="1.10.10.10">
    <property type="entry name" value="Winged helix-like DNA-binding domain superfamily/Winged helix DNA-binding domain"/>
    <property type="match status" value="1"/>
</dbReference>
<dbReference type="SUPFAM" id="SSF46785">
    <property type="entry name" value="Winged helix' DNA-binding domain"/>
    <property type="match status" value="1"/>
</dbReference>
<evidence type="ECO:0000313" key="7">
    <source>
        <dbReference type="Proteomes" id="UP000028782"/>
    </source>
</evidence>
<keyword evidence="3" id="KW-0238">DNA-binding</keyword>
<accession>A0A076PYZ9</accession>
<dbReference type="GO" id="GO:0003700">
    <property type="term" value="F:DNA-binding transcription factor activity"/>
    <property type="evidence" value="ECO:0007669"/>
    <property type="project" value="InterPro"/>
</dbReference>
<evidence type="ECO:0000256" key="3">
    <source>
        <dbReference type="ARBA" id="ARBA00023125"/>
    </source>
</evidence>
<reference evidence="6 7" key="1">
    <citation type="journal article" date="2014" name="Genome Announc.">
        <title>Complete Genome Sequence of Polychlorinated Biphenyl Degrader Comamonas testosteroni TK102 (NBRC 109938).</title>
        <authorList>
            <person name="Fukuda K."/>
            <person name="Hosoyama A."/>
            <person name="Tsuchikane K."/>
            <person name="Ohji S."/>
            <person name="Yamazoe A."/>
            <person name="Fujita N."/>
            <person name="Shintani M."/>
            <person name="Kimbara K."/>
        </authorList>
    </citation>
    <scope>NUCLEOTIDE SEQUENCE [LARGE SCALE GENOMIC DNA]</scope>
    <source>
        <strain evidence="6">TK102</strain>
    </source>
</reference>
<feature type="domain" description="HTH lysR-type" evidence="5">
    <location>
        <begin position="4"/>
        <end position="61"/>
    </location>
</feature>
<dbReference type="RefSeq" id="WP_043374734.1">
    <property type="nucleotide sequence ID" value="NZ_CP006704.1"/>
</dbReference>
<keyword evidence="4" id="KW-0804">Transcription</keyword>
<dbReference type="PANTHER" id="PTHR30537:SF5">
    <property type="entry name" value="HTH-TYPE TRANSCRIPTIONAL ACTIVATOR TTDR-RELATED"/>
    <property type="match status" value="1"/>
</dbReference>
<dbReference type="CDD" id="cd08422">
    <property type="entry name" value="PBP2_CrgA_like"/>
    <property type="match status" value="1"/>
</dbReference>
<dbReference type="InterPro" id="IPR005119">
    <property type="entry name" value="LysR_subst-bd"/>
</dbReference>
<dbReference type="PANTHER" id="PTHR30537">
    <property type="entry name" value="HTH-TYPE TRANSCRIPTIONAL REGULATOR"/>
    <property type="match status" value="1"/>
</dbReference>
<evidence type="ECO:0000256" key="2">
    <source>
        <dbReference type="ARBA" id="ARBA00023015"/>
    </source>
</evidence>
<dbReference type="InterPro" id="IPR058163">
    <property type="entry name" value="LysR-type_TF_proteobact-type"/>
</dbReference>
<evidence type="ECO:0000256" key="4">
    <source>
        <dbReference type="ARBA" id="ARBA00023163"/>
    </source>
</evidence>
<dbReference type="Pfam" id="PF00126">
    <property type="entry name" value="HTH_1"/>
    <property type="match status" value="1"/>
</dbReference>
<dbReference type="KEGG" id="ctes:O987_22625"/>
<name>A0A076PYZ9_COMTE</name>
<evidence type="ECO:0000256" key="1">
    <source>
        <dbReference type="ARBA" id="ARBA00009437"/>
    </source>
</evidence>
<dbReference type="EMBL" id="CP006704">
    <property type="protein sequence ID" value="AIJ48612.1"/>
    <property type="molecule type" value="Genomic_DNA"/>
</dbReference>
<dbReference type="InterPro" id="IPR036388">
    <property type="entry name" value="WH-like_DNA-bd_sf"/>
</dbReference>
<protein>
    <submittedName>
        <fullName evidence="6">LysR family transcriptional regulator</fullName>
    </submittedName>
</protein>
<dbReference type="AlphaFoldDB" id="A0A076PYZ9"/>
<keyword evidence="2" id="KW-0805">Transcription regulation</keyword>
<gene>
    <name evidence="6" type="ORF">O987_22625</name>
</gene>
<dbReference type="HOGENOM" id="CLU_039613_16_2_4"/>
<dbReference type="Gene3D" id="3.40.190.290">
    <property type="match status" value="1"/>
</dbReference>
<evidence type="ECO:0000259" key="5">
    <source>
        <dbReference type="PROSITE" id="PS50931"/>
    </source>
</evidence>
<dbReference type="Proteomes" id="UP000028782">
    <property type="component" value="Chromosome"/>
</dbReference>
<dbReference type="GO" id="GO:0003677">
    <property type="term" value="F:DNA binding"/>
    <property type="evidence" value="ECO:0007669"/>
    <property type="project" value="UniProtKB-KW"/>
</dbReference>